<dbReference type="GO" id="GO:0016020">
    <property type="term" value="C:membrane"/>
    <property type="evidence" value="ECO:0007669"/>
    <property type="project" value="UniProtKB-SubCell"/>
</dbReference>
<evidence type="ECO:0000256" key="4">
    <source>
        <dbReference type="ARBA" id="ARBA00022741"/>
    </source>
</evidence>
<sequence>MYSAPLSYFSKTDNGSILNRFSQDIQLIDKQLPSALQTVVTRTISFPSLNNYWDNKLPEIFKLLMQIILLCLADKWLAVTLPACVLLVYVIQKAYLRTSRQLRFLELESHAGVFMSSLECIEGLETIRSFGWSRAAMQDHIRSIDNSQRPEFLRLCLQRWLNMVLDLLGAAVATSVVAIVVAFRGHISGGQVGIALNVMLVANSTLLKLVENWTTVEASLGAIARLKTLEETAAVEGGRLRTLEPPENWPSRGHIEFKNVAASYEPGSVALQNLSLNVSAGQKLIACGRTGRLIVHASGKSTLLLSLLRLLELESGKIELDGIDIKQVRLDVLRRRCFVAVSQDPLVLPNETLRFNLDPDASMSDDDLVVALNKAGLWPHFFEGHTYSGKEPATITNISNSSGYHILDQKVSLLPKLSVGQCQLFSLCRALVKANSLQRSGMKPVVLLDEVTSSLDEVTESTIHRIIDDEFTKQGHIVIIVAHRLGTLEKHMKAGRDVVAMMADGRLEEVIDDLGPATFQRFRQMG</sequence>
<keyword evidence="6 8" id="KW-1133">Transmembrane helix</keyword>
<name>A0A2I1C0S4_ASPN1</name>
<dbReference type="InterPro" id="IPR050173">
    <property type="entry name" value="ABC_transporter_C-like"/>
</dbReference>
<reference evidence="12" key="1">
    <citation type="journal article" date="2018" name="Proc. Natl. Acad. Sci. U.S.A.">
        <title>Linking secondary metabolites to gene clusters through genome sequencing of six diverse Aspergillus species.</title>
        <authorList>
            <person name="Kaerboelling I."/>
            <person name="Vesth T.C."/>
            <person name="Frisvad J.C."/>
            <person name="Nybo J.L."/>
            <person name="Theobald S."/>
            <person name="Kuo A."/>
            <person name="Bowyer P."/>
            <person name="Matsuda Y."/>
            <person name="Mondo S."/>
            <person name="Lyhne E.K."/>
            <person name="Kogle M.E."/>
            <person name="Clum A."/>
            <person name="Lipzen A."/>
            <person name="Salamov A."/>
            <person name="Ngan C.Y."/>
            <person name="Daum C."/>
            <person name="Chiniquy J."/>
            <person name="Barry K."/>
            <person name="LaButti K."/>
            <person name="Haridas S."/>
            <person name="Simmons B.A."/>
            <person name="Magnuson J.K."/>
            <person name="Mortensen U.H."/>
            <person name="Larsen T.O."/>
            <person name="Grigoriev I.V."/>
            <person name="Baker S.E."/>
            <person name="Andersen M.R."/>
        </authorList>
    </citation>
    <scope>NUCLEOTIDE SEQUENCE [LARGE SCALE GENOMIC DNA]</scope>
    <source>
        <strain evidence="12">IBT 16806</strain>
    </source>
</reference>
<dbReference type="RefSeq" id="XP_024679776.1">
    <property type="nucleotide sequence ID" value="XM_024830868.1"/>
</dbReference>
<comment type="caution">
    <text evidence="11">The sequence shown here is derived from an EMBL/GenBank/DDBJ whole genome shotgun (WGS) entry which is preliminary data.</text>
</comment>
<dbReference type="InterPro" id="IPR027417">
    <property type="entry name" value="P-loop_NTPase"/>
</dbReference>
<evidence type="ECO:0000313" key="11">
    <source>
        <dbReference type="EMBL" id="PKX91181.1"/>
    </source>
</evidence>
<evidence type="ECO:0000256" key="7">
    <source>
        <dbReference type="ARBA" id="ARBA00023136"/>
    </source>
</evidence>
<keyword evidence="7 8" id="KW-0472">Membrane</keyword>
<feature type="transmembrane region" description="Helical" evidence="8">
    <location>
        <begin position="163"/>
        <end position="183"/>
    </location>
</feature>
<dbReference type="PROSITE" id="PS50929">
    <property type="entry name" value="ABC_TM1F"/>
    <property type="match status" value="1"/>
</dbReference>
<protein>
    <recommendedName>
        <fullName evidence="13">P-loop containing nucleoside triphosphate hydrolase protein</fullName>
    </recommendedName>
</protein>
<dbReference type="InterPro" id="IPR011527">
    <property type="entry name" value="ABC1_TM_dom"/>
</dbReference>
<evidence type="ECO:0000256" key="1">
    <source>
        <dbReference type="ARBA" id="ARBA00004141"/>
    </source>
</evidence>
<evidence type="ECO:0000256" key="5">
    <source>
        <dbReference type="ARBA" id="ARBA00022840"/>
    </source>
</evidence>
<dbReference type="GO" id="GO:0016887">
    <property type="term" value="F:ATP hydrolysis activity"/>
    <property type="evidence" value="ECO:0007669"/>
    <property type="project" value="InterPro"/>
</dbReference>
<dbReference type="PANTHER" id="PTHR24223">
    <property type="entry name" value="ATP-BINDING CASSETTE SUB-FAMILY C"/>
    <property type="match status" value="1"/>
</dbReference>
<keyword evidence="5" id="KW-0067">ATP-binding</keyword>
<dbReference type="Gene3D" id="1.20.1560.10">
    <property type="entry name" value="ABC transporter type 1, transmembrane domain"/>
    <property type="match status" value="1"/>
</dbReference>
<dbReference type="InterPro" id="IPR017871">
    <property type="entry name" value="ABC_transporter-like_CS"/>
</dbReference>
<evidence type="ECO:0000256" key="6">
    <source>
        <dbReference type="ARBA" id="ARBA00022989"/>
    </source>
</evidence>
<feature type="domain" description="ABC transporter" evidence="9">
    <location>
        <begin position="255"/>
        <end position="523"/>
    </location>
</feature>
<dbReference type="PROSITE" id="PS00211">
    <property type="entry name" value="ABC_TRANSPORTER_1"/>
    <property type="match status" value="1"/>
</dbReference>
<evidence type="ECO:0008006" key="13">
    <source>
        <dbReference type="Google" id="ProtNLM"/>
    </source>
</evidence>
<dbReference type="CDD" id="cd18580">
    <property type="entry name" value="ABC_6TM_ABCC_D2"/>
    <property type="match status" value="1"/>
</dbReference>
<evidence type="ECO:0000313" key="12">
    <source>
        <dbReference type="Proteomes" id="UP000234474"/>
    </source>
</evidence>
<comment type="subcellular location">
    <subcellularLocation>
        <location evidence="1">Membrane</location>
        <topology evidence="1">Multi-pass membrane protein</topology>
    </subcellularLocation>
</comment>
<evidence type="ECO:0000259" key="10">
    <source>
        <dbReference type="PROSITE" id="PS50929"/>
    </source>
</evidence>
<dbReference type="Pfam" id="PF00005">
    <property type="entry name" value="ABC_tran"/>
    <property type="match status" value="1"/>
</dbReference>
<keyword evidence="3 8" id="KW-0812">Transmembrane</keyword>
<dbReference type="Proteomes" id="UP000234474">
    <property type="component" value="Unassembled WGS sequence"/>
</dbReference>
<feature type="transmembrane region" description="Helical" evidence="8">
    <location>
        <begin position="63"/>
        <end position="91"/>
    </location>
</feature>
<proteinExistence type="predicted"/>
<dbReference type="SUPFAM" id="SSF90123">
    <property type="entry name" value="ABC transporter transmembrane region"/>
    <property type="match status" value="1"/>
</dbReference>
<dbReference type="InterPro" id="IPR036640">
    <property type="entry name" value="ABC1_TM_sf"/>
</dbReference>
<evidence type="ECO:0000256" key="2">
    <source>
        <dbReference type="ARBA" id="ARBA00022448"/>
    </source>
</evidence>
<dbReference type="InterPro" id="IPR003439">
    <property type="entry name" value="ABC_transporter-like_ATP-bd"/>
</dbReference>
<feature type="domain" description="ABC transmembrane type-1" evidence="10">
    <location>
        <begin position="1"/>
        <end position="218"/>
    </location>
</feature>
<evidence type="ECO:0000259" key="9">
    <source>
        <dbReference type="PROSITE" id="PS50893"/>
    </source>
</evidence>
<dbReference type="AlphaFoldDB" id="A0A2I1C0S4"/>
<dbReference type="PROSITE" id="PS50893">
    <property type="entry name" value="ABC_TRANSPORTER_2"/>
    <property type="match status" value="1"/>
</dbReference>
<organism evidence="11 12">
    <name type="scientific">Aspergillus novofumigatus (strain IBT 16806)</name>
    <dbReference type="NCBI Taxonomy" id="1392255"/>
    <lineage>
        <taxon>Eukaryota</taxon>
        <taxon>Fungi</taxon>
        <taxon>Dikarya</taxon>
        <taxon>Ascomycota</taxon>
        <taxon>Pezizomycotina</taxon>
        <taxon>Eurotiomycetes</taxon>
        <taxon>Eurotiomycetidae</taxon>
        <taxon>Eurotiales</taxon>
        <taxon>Aspergillaceae</taxon>
        <taxon>Aspergillus</taxon>
        <taxon>Aspergillus subgen. Fumigati</taxon>
    </lineage>
</organism>
<dbReference type="PANTHER" id="PTHR24223:SF345">
    <property type="entry name" value="ABC MULTIDRUG TRANSPORTER (EUROFUNG)"/>
    <property type="match status" value="1"/>
</dbReference>
<dbReference type="GeneID" id="36538205"/>
<evidence type="ECO:0000256" key="3">
    <source>
        <dbReference type="ARBA" id="ARBA00022692"/>
    </source>
</evidence>
<dbReference type="GO" id="GO:0005524">
    <property type="term" value="F:ATP binding"/>
    <property type="evidence" value="ECO:0007669"/>
    <property type="project" value="UniProtKB-KW"/>
</dbReference>
<dbReference type="STRING" id="1392255.A0A2I1C0S4"/>
<dbReference type="GO" id="GO:0140359">
    <property type="term" value="F:ABC-type transporter activity"/>
    <property type="evidence" value="ECO:0007669"/>
    <property type="project" value="InterPro"/>
</dbReference>
<dbReference type="OMA" id="WSTHMLI"/>
<gene>
    <name evidence="11" type="ORF">P174DRAFT_495524</name>
</gene>
<dbReference type="InterPro" id="IPR044726">
    <property type="entry name" value="ABCC_6TM_D2"/>
</dbReference>
<dbReference type="VEuPathDB" id="FungiDB:P174DRAFT_495524"/>
<evidence type="ECO:0000256" key="8">
    <source>
        <dbReference type="SAM" id="Phobius"/>
    </source>
</evidence>
<keyword evidence="4" id="KW-0547">Nucleotide-binding</keyword>
<accession>A0A2I1C0S4</accession>
<keyword evidence="2" id="KW-0813">Transport</keyword>
<dbReference type="SUPFAM" id="SSF52540">
    <property type="entry name" value="P-loop containing nucleoside triphosphate hydrolases"/>
    <property type="match status" value="1"/>
</dbReference>
<dbReference type="Gene3D" id="3.40.50.300">
    <property type="entry name" value="P-loop containing nucleotide triphosphate hydrolases"/>
    <property type="match status" value="1"/>
</dbReference>
<dbReference type="Pfam" id="PF00664">
    <property type="entry name" value="ABC_membrane"/>
    <property type="match status" value="1"/>
</dbReference>
<keyword evidence="12" id="KW-1185">Reference proteome</keyword>
<dbReference type="OrthoDB" id="4139357at2759"/>
<dbReference type="EMBL" id="MSZS01000007">
    <property type="protein sequence ID" value="PKX91181.1"/>
    <property type="molecule type" value="Genomic_DNA"/>
</dbReference>